<organism evidence="2 3">
    <name type="scientific">Syphacia muris</name>
    <dbReference type="NCBI Taxonomy" id="451379"/>
    <lineage>
        <taxon>Eukaryota</taxon>
        <taxon>Metazoa</taxon>
        <taxon>Ecdysozoa</taxon>
        <taxon>Nematoda</taxon>
        <taxon>Chromadorea</taxon>
        <taxon>Rhabditida</taxon>
        <taxon>Spirurina</taxon>
        <taxon>Oxyuridomorpha</taxon>
        <taxon>Oxyuroidea</taxon>
        <taxon>Oxyuridae</taxon>
        <taxon>Syphacia</taxon>
    </lineage>
</organism>
<dbReference type="GO" id="GO:0004568">
    <property type="term" value="F:chitinase activity"/>
    <property type="evidence" value="ECO:0007669"/>
    <property type="project" value="TreeGrafter"/>
</dbReference>
<dbReference type="PANTHER" id="PTHR11177:SF400">
    <property type="entry name" value="ENDOCHITINASE-RELATED"/>
    <property type="match status" value="1"/>
</dbReference>
<dbReference type="SMART" id="SM00636">
    <property type="entry name" value="Glyco_18"/>
    <property type="match status" value="1"/>
</dbReference>
<accession>A0A0N5AZ22</accession>
<evidence type="ECO:0000259" key="1">
    <source>
        <dbReference type="PROSITE" id="PS51910"/>
    </source>
</evidence>
<protein>
    <submittedName>
        <fullName evidence="3">Glyco_18 domain-containing protein</fullName>
    </submittedName>
</protein>
<dbReference type="Gene3D" id="3.20.20.80">
    <property type="entry name" value="Glycosidases"/>
    <property type="match status" value="1"/>
</dbReference>
<dbReference type="PANTHER" id="PTHR11177">
    <property type="entry name" value="CHITINASE"/>
    <property type="match status" value="1"/>
</dbReference>
<reference evidence="3" key="1">
    <citation type="submission" date="2017-02" db="UniProtKB">
        <authorList>
            <consortium name="WormBaseParasite"/>
        </authorList>
    </citation>
    <scope>IDENTIFICATION</scope>
</reference>
<dbReference type="AlphaFoldDB" id="A0A0N5AZ22"/>
<dbReference type="InterPro" id="IPR029070">
    <property type="entry name" value="Chitinase_insertion_sf"/>
</dbReference>
<dbReference type="WBParaSite" id="SMUV_0001023801-mRNA-1">
    <property type="protein sequence ID" value="SMUV_0001023801-mRNA-1"/>
    <property type="gene ID" value="SMUV_0001023801"/>
</dbReference>
<dbReference type="InterPro" id="IPR050314">
    <property type="entry name" value="Glycosyl_Hydrlase_18"/>
</dbReference>
<dbReference type="InterPro" id="IPR017853">
    <property type="entry name" value="GH"/>
</dbReference>
<dbReference type="GO" id="GO:0008061">
    <property type="term" value="F:chitin binding"/>
    <property type="evidence" value="ECO:0007669"/>
    <property type="project" value="InterPro"/>
</dbReference>
<evidence type="ECO:0000313" key="2">
    <source>
        <dbReference type="Proteomes" id="UP000046393"/>
    </source>
</evidence>
<dbReference type="SUPFAM" id="SSF51445">
    <property type="entry name" value="(Trans)glycosidases"/>
    <property type="match status" value="1"/>
</dbReference>
<dbReference type="Pfam" id="PF00704">
    <property type="entry name" value="Glyco_hydro_18"/>
    <property type="match status" value="1"/>
</dbReference>
<dbReference type="GO" id="GO:0006032">
    <property type="term" value="P:chitin catabolic process"/>
    <property type="evidence" value="ECO:0007669"/>
    <property type="project" value="TreeGrafter"/>
</dbReference>
<dbReference type="GO" id="GO:0005975">
    <property type="term" value="P:carbohydrate metabolic process"/>
    <property type="evidence" value="ECO:0007669"/>
    <property type="project" value="InterPro"/>
</dbReference>
<dbReference type="InterPro" id="IPR001223">
    <property type="entry name" value="Glyco_hydro18_cat"/>
</dbReference>
<name>A0A0N5AZ22_9BILA</name>
<sequence>MVGCFISREGKIGIGRDRFTLAKYPTKLCSHIIFDAAVNENFEAVIIEFYSSPCDSHDVQPYILEPSWYEVLRDMKRNDSNLKVILSFGRYDKFADSTKDSPDNIIVPSFSEFFKQMLADIRRRITFIHSAISLIAQNDFDGIHIDYEIMPQEKQLILQYTQLLQELRMALDKRTVFERKQLLLTKVLYGSQQQIDVYDQSDLNTFLDYIFLSPVYLKNGSIEHSIDREVNEEAETGDLSKRNIIISAYYLHRKGIPKSKIVLGIPSYAVYGSLRNNQQSSAVTSQLQQPHIAASGIMAYDEVCKLLGKTDNTDLLDNDSIPFIVFGDKWLSFENRRSIAAKTLWLKQHQFAGAFSWTMDLDDHQGSCPKNIPFRVITTIRHFLSEPATRNRQ</sequence>
<proteinExistence type="predicted"/>
<dbReference type="STRING" id="451379.A0A0N5AZ22"/>
<dbReference type="Gene3D" id="3.10.50.10">
    <property type="match status" value="1"/>
</dbReference>
<evidence type="ECO:0000313" key="3">
    <source>
        <dbReference type="WBParaSite" id="SMUV_0001023801-mRNA-1"/>
    </source>
</evidence>
<dbReference type="GO" id="GO:0005576">
    <property type="term" value="C:extracellular region"/>
    <property type="evidence" value="ECO:0007669"/>
    <property type="project" value="TreeGrafter"/>
</dbReference>
<dbReference type="InterPro" id="IPR011583">
    <property type="entry name" value="Chitinase_II/V-like_cat"/>
</dbReference>
<keyword evidence="2" id="KW-1185">Reference proteome</keyword>
<dbReference type="Proteomes" id="UP000046393">
    <property type="component" value="Unplaced"/>
</dbReference>
<dbReference type="PROSITE" id="PS51910">
    <property type="entry name" value="GH18_2"/>
    <property type="match status" value="1"/>
</dbReference>
<feature type="domain" description="GH18" evidence="1">
    <location>
        <begin position="1"/>
        <end position="387"/>
    </location>
</feature>